<protein>
    <submittedName>
        <fullName evidence="1">Uncharacterized protein</fullName>
    </submittedName>
</protein>
<accession>A0A1I0F351</accession>
<evidence type="ECO:0000313" key="2">
    <source>
        <dbReference type="Proteomes" id="UP000199361"/>
    </source>
</evidence>
<dbReference type="RefSeq" id="WP_091079607.1">
    <property type="nucleotide sequence ID" value="NZ_FOHX01000003.1"/>
</dbReference>
<dbReference type="Pfam" id="PF19698">
    <property type="entry name" value="DUF6197"/>
    <property type="match status" value="1"/>
</dbReference>
<organism evidence="1 2">
    <name type="scientific">Nonomuraea wenchangensis</name>
    <dbReference type="NCBI Taxonomy" id="568860"/>
    <lineage>
        <taxon>Bacteria</taxon>
        <taxon>Bacillati</taxon>
        <taxon>Actinomycetota</taxon>
        <taxon>Actinomycetes</taxon>
        <taxon>Streptosporangiales</taxon>
        <taxon>Streptosporangiaceae</taxon>
        <taxon>Nonomuraea</taxon>
    </lineage>
</organism>
<dbReference type="AlphaFoldDB" id="A0A1I0F351"/>
<keyword evidence="2" id="KW-1185">Reference proteome</keyword>
<dbReference type="Proteomes" id="UP000199361">
    <property type="component" value="Unassembled WGS sequence"/>
</dbReference>
<dbReference type="EMBL" id="FOHX01000003">
    <property type="protein sequence ID" value="SET52460.1"/>
    <property type="molecule type" value="Genomic_DNA"/>
</dbReference>
<proteinExistence type="predicted"/>
<dbReference type="InterPro" id="IPR045677">
    <property type="entry name" value="DUF6197"/>
</dbReference>
<gene>
    <name evidence="1" type="ORF">SAMN05421811_103308</name>
</gene>
<dbReference type="OrthoDB" id="9943153at2"/>
<dbReference type="STRING" id="568860.SAMN05421811_103308"/>
<evidence type="ECO:0000313" key="1">
    <source>
        <dbReference type="EMBL" id="SET52460.1"/>
    </source>
</evidence>
<reference evidence="1 2" key="1">
    <citation type="submission" date="2016-10" db="EMBL/GenBank/DDBJ databases">
        <authorList>
            <person name="de Groot N.N."/>
        </authorList>
    </citation>
    <scope>NUCLEOTIDE SEQUENCE [LARGE SCALE GENOMIC DNA]</scope>
    <source>
        <strain evidence="1 2">CGMCC 4.5598</strain>
    </source>
</reference>
<name>A0A1I0F351_9ACTN</name>
<sequence length="127" mass="13295">MNAASILADAITVLEQRGMCSSNFVIASGAVDAFGALAVAAGSEPDVWMGLSDWNAPWEPSDRQLVDAAFYLAELVLPGRDVVGMPLDDLITDVGDRLDAMSLHEVLDALAKAAHEAGLAEKAEARA</sequence>